<feature type="chain" id="PRO_5039109113" description="Glucose/Sorbosone dehydrogenase domain-containing protein" evidence="1">
    <location>
        <begin position="20"/>
        <end position="392"/>
    </location>
</feature>
<dbReference type="InterPro" id="IPR011041">
    <property type="entry name" value="Quinoprot_gluc/sorb_DH_b-prop"/>
</dbReference>
<dbReference type="PANTHER" id="PTHR19328">
    <property type="entry name" value="HEDGEHOG-INTERACTING PROTEIN"/>
    <property type="match status" value="1"/>
</dbReference>
<gene>
    <name evidence="3" type="ORF">PAI11_30700</name>
</gene>
<dbReference type="PROSITE" id="PS51257">
    <property type="entry name" value="PROKAR_LIPOPROTEIN"/>
    <property type="match status" value="1"/>
</dbReference>
<name>H0E8A9_9ACTN</name>
<keyword evidence="4" id="KW-1185">Reference proteome</keyword>
<proteinExistence type="predicted"/>
<evidence type="ECO:0000313" key="4">
    <source>
        <dbReference type="Proteomes" id="UP000005143"/>
    </source>
</evidence>
<dbReference type="PATRIC" id="fig|1097667.3.peg.3042"/>
<dbReference type="AlphaFoldDB" id="H0E8A9"/>
<comment type="caution">
    <text evidence="3">The sequence shown here is derived from an EMBL/GenBank/DDBJ whole genome shotgun (WGS) entry which is preliminary data.</text>
</comment>
<dbReference type="Proteomes" id="UP000005143">
    <property type="component" value="Unassembled WGS sequence"/>
</dbReference>
<dbReference type="InterPro" id="IPR011042">
    <property type="entry name" value="6-blade_b-propeller_TolB-like"/>
</dbReference>
<dbReference type="InterPro" id="IPR012938">
    <property type="entry name" value="Glc/Sorbosone_DH"/>
</dbReference>
<evidence type="ECO:0000259" key="2">
    <source>
        <dbReference type="Pfam" id="PF07995"/>
    </source>
</evidence>
<protein>
    <recommendedName>
        <fullName evidence="2">Glucose/Sorbosone dehydrogenase domain-containing protein</fullName>
    </recommendedName>
</protein>
<keyword evidence="1" id="KW-0732">Signal</keyword>
<evidence type="ECO:0000256" key="1">
    <source>
        <dbReference type="SAM" id="SignalP"/>
    </source>
</evidence>
<dbReference type="RefSeq" id="WP_007576763.1">
    <property type="nucleotide sequence ID" value="NZ_AGUD01000241.1"/>
</dbReference>
<dbReference type="Gene3D" id="2.120.10.30">
    <property type="entry name" value="TolB, C-terminal domain"/>
    <property type="match status" value="1"/>
</dbReference>
<dbReference type="SUPFAM" id="SSF50952">
    <property type="entry name" value="Soluble quinoprotein glucose dehydrogenase"/>
    <property type="match status" value="1"/>
</dbReference>
<feature type="domain" description="Glucose/Sorbosone dehydrogenase" evidence="2">
    <location>
        <begin position="73"/>
        <end position="281"/>
    </location>
</feature>
<reference evidence="3 4" key="1">
    <citation type="journal article" date="2013" name="Biodegradation">
        <title>Quantitative proteomic analysis of ibuprofen-degrading Patulibacter sp. strain I11.</title>
        <authorList>
            <person name="Almeida B."/>
            <person name="Kjeldal H."/>
            <person name="Lolas I."/>
            <person name="Knudsen A.D."/>
            <person name="Carvalho G."/>
            <person name="Nielsen K.L."/>
            <person name="Barreto Crespo M.T."/>
            <person name="Stensballe A."/>
            <person name="Nielsen J.L."/>
        </authorList>
    </citation>
    <scope>NUCLEOTIDE SEQUENCE [LARGE SCALE GENOMIC DNA]</scope>
    <source>
        <strain evidence="3 4">I11</strain>
    </source>
</reference>
<feature type="signal peptide" evidence="1">
    <location>
        <begin position="1"/>
        <end position="19"/>
    </location>
</feature>
<dbReference type="Pfam" id="PF07995">
    <property type="entry name" value="GSDH"/>
    <property type="match status" value="1"/>
</dbReference>
<sequence length="392" mass="42125">MAWRVLPIPVLLTIAIAVAGCGDDAPADAARTKLPKGAGPTRQVAATTGVDAHVLARGFRQVTGLVREPGRRGRTLVLEQAGTARWLDGDGPAAGAPFLDLRSVTKSGGEQGLLGLAFLPRTGTRGPQRVVVHRTGLDGDTQVAIYEVRDGRVAPTTAKVILDVEQPYANHNGGAIVVGRDGRLYVGLGDGGSAFDPRDNGQNLKTQLGKLLRYDLDADRPRWRIAAYGLRNPWQISVDQRTGDIWIGDVGEQTIEEIDRLSYRRTQDVAPPVNFGWSAFEGTRRQPGKDLDESGPLAWPIASYTHANGCSVTGGVVVRRPRGGGSAAPRALLDRYVFGDYCSGRTWSVPADGRRHPMRREPARVPHQSAYLQDASGRVLVGTTGGQVLELR</sequence>
<accession>H0E8A9</accession>
<organism evidence="3 4">
    <name type="scientific">Patulibacter medicamentivorans</name>
    <dbReference type="NCBI Taxonomy" id="1097667"/>
    <lineage>
        <taxon>Bacteria</taxon>
        <taxon>Bacillati</taxon>
        <taxon>Actinomycetota</taxon>
        <taxon>Thermoleophilia</taxon>
        <taxon>Solirubrobacterales</taxon>
        <taxon>Patulibacteraceae</taxon>
        <taxon>Patulibacter</taxon>
    </lineage>
</organism>
<dbReference type="PANTHER" id="PTHR19328:SF75">
    <property type="entry name" value="ALDOSE SUGAR DEHYDROGENASE YLII"/>
    <property type="match status" value="1"/>
</dbReference>
<dbReference type="EMBL" id="AGUD01000241">
    <property type="protein sequence ID" value="EHN10110.1"/>
    <property type="molecule type" value="Genomic_DNA"/>
</dbReference>
<evidence type="ECO:0000313" key="3">
    <source>
        <dbReference type="EMBL" id="EHN10110.1"/>
    </source>
</evidence>